<dbReference type="PROSITE" id="PS00216">
    <property type="entry name" value="SUGAR_TRANSPORT_1"/>
    <property type="match status" value="1"/>
</dbReference>
<dbReference type="Proteomes" id="UP001305702">
    <property type="component" value="Chromosome"/>
</dbReference>
<feature type="transmembrane region" description="Helical" evidence="7">
    <location>
        <begin position="285"/>
        <end position="312"/>
    </location>
</feature>
<feature type="transmembrane region" description="Helical" evidence="7">
    <location>
        <begin position="106"/>
        <end position="128"/>
    </location>
</feature>
<dbReference type="PROSITE" id="PS50850">
    <property type="entry name" value="MFS"/>
    <property type="match status" value="1"/>
</dbReference>
<keyword evidence="2" id="KW-0813">Transport</keyword>
<comment type="subcellular location">
    <subcellularLocation>
        <location evidence="1">Cell membrane</location>
        <topology evidence="1">Multi-pass membrane protein</topology>
    </subcellularLocation>
</comment>
<keyword evidence="6 7" id="KW-0472">Membrane</keyword>
<feature type="transmembrane region" description="Helical" evidence="7">
    <location>
        <begin position="254"/>
        <end position="273"/>
    </location>
</feature>
<reference evidence="9 10" key="1">
    <citation type="submission" date="2022-02" db="EMBL/GenBank/DDBJ databases">
        <title>Paenibacillus sp. MBLB1776 Whole Genome Shotgun Sequencing.</title>
        <authorList>
            <person name="Hwang C.Y."/>
            <person name="Cho E.-S."/>
            <person name="Seo M.-J."/>
        </authorList>
    </citation>
    <scope>NUCLEOTIDE SEQUENCE [LARGE SCALE GENOMIC DNA]</scope>
    <source>
        <strain evidence="9 10">MBLB1776</strain>
    </source>
</reference>
<dbReference type="GO" id="GO:0005886">
    <property type="term" value="C:plasma membrane"/>
    <property type="evidence" value="ECO:0007669"/>
    <property type="project" value="UniProtKB-SubCell"/>
</dbReference>
<organism evidence="9 10">
    <name type="scientific">Paenibacillus aurantius</name>
    <dbReference type="NCBI Taxonomy" id="2918900"/>
    <lineage>
        <taxon>Bacteria</taxon>
        <taxon>Bacillati</taxon>
        <taxon>Bacillota</taxon>
        <taxon>Bacilli</taxon>
        <taxon>Bacillales</taxon>
        <taxon>Paenibacillaceae</taxon>
        <taxon>Paenibacillus</taxon>
    </lineage>
</organism>
<feature type="transmembrane region" description="Helical" evidence="7">
    <location>
        <begin position="169"/>
        <end position="189"/>
    </location>
</feature>
<evidence type="ECO:0000256" key="5">
    <source>
        <dbReference type="ARBA" id="ARBA00022989"/>
    </source>
</evidence>
<feature type="transmembrane region" description="Helical" evidence="7">
    <location>
        <begin position="218"/>
        <end position="234"/>
    </location>
</feature>
<keyword evidence="5 7" id="KW-1133">Transmembrane helix</keyword>
<sequence>MRKKLTTFYHNYDTAIWIRVIGTILTSLTNFMVRPFLVLYLYDKLNSSLLLPMIIIGLQPLCGLLVNLFAGNISDRFGRKPVLIVSLLIQTVTLSGYIFAESVWEYAVISILNGIGAALFMPAANAQIADVVPENKRAEVFALLHTALNVGSAGGPLIGVVLFAWSSRIVFLICALSVLAYLILVWIKVPETLPASSRSAAPETGRAKAAFRPGEHKAIYTLTVLALPVSLLYAQVESTLPLHLQTHFLDFKTVYAAMLTFNGLTVILLQLWLAKRTEGLPPYHVVAAAYGMFSLVALGYGFSPYVILLFAVEFLFTIGEMLFGPHIQKVIARIAPVEQRGQYFSIYGMNWQIGRAIGPVAGGWMLEKANGEVMFFVFALLLMASGILQVIQVRSLYGRAARALEKAV</sequence>
<dbReference type="InterPro" id="IPR005829">
    <property type="entry name" value="Sugar_transporter_CS"/>
</dbReference>
<evidence type="ECO:0000313" key="10">
    <source>
        <dbReference type="Proteomes" id="UP001305702"/>
    </source>
</evidence>
<keyword evidence="10" id="KW-1185">Reference proteome</keyword>
<dbReference type="PANTHER" id="PTHR43414">
    <property type="entry name" value="MULTIDRUG RESISTANCE PROTEIN MDTG"/>
    <property type="match status" value="1"/>
</dbReference>
<dbReference type="PANTHER" id="PTHR43414:SF1">
    <property type="entry name" value="PEPTIDE PERMEASE"/>
    <property type="match status" value="1"/>
</dbReference>
<feature type="domain" description="Major facilitator superfamily (MFS) profile" evidence="8">
    <location>
        <begin position="15"/>
        <end position="397"/>
    </location>
</feature>
<dbReference type="EMBL" id="CP130318">
    <property type="protein sequence ID" value="WNQ13360.1"/>
    <property type="molecule type" value="Genomic_DNA"/>
</dbReference>
<dbReference type="KEGG" id="paun:MJA45_10145"/>
<keyword evidence="3" id="KW-1003">Cell membrane</keyword>
<feature type="transmembrane region" description="Helical" evidence="7">
    <location>
        <begin position="140"/>
        <end position="163"/>
    </location>
</feature>
<dbReference type="Gene3D" id="1.20.1250.20">
    <property type="entry name" value="MFS general substrate transporter like domains"/>
    <property type="match status" value="1"/>
</dbReference>
<feature type="transmembrane region" description="Helical" evidence="7">
    <location>
        <begin position="373"/>
        <end position="391"/>
    </location>
</feature>
<keyword evidence="4 7" id="KW-0812">Transmembrane</keyword>
<dbReference type="CDD" id="cd17329">
    <property type="entry name" value="MFS_MdtH_MDR_like"/>
    <property type="match status" value="1"/>
</dbReference>
<dbReference type="Pfam" id="PF07690">
    <property type="entry name" value="MFS_1"/>
    <property type="match status" value="1"/>
</dbReference>
<dbReference type="GO" id="GO:0022857">
    <property type="term" value="F:transmembrane transporter activity"/>
    <property type="evidence" value="ECO:0007669"/>
    <property type="project" value="InterPro"/>
</dbReference>
<dbReference type="InterPro" id="IPR020846">
    <property type="entry name" value="MFS_dom"/>
</dbReference>
<feature type="transmembrane region" description="Helical" evidence="7">
    <location>
        <begin position="48"/>
        <end position="70"/>
    </location>
</feature>
<accession>A0AA96RFA0</accession>
<dbReference type="InterPro" id="IPR011701">
    <property type="entry name" value="MFS"/>
</dbReference>
<evidence type="ECO:0000259" key="8">
    <source>
        <dbReference type="PROSITE" id="PS50850"/>
    </source>
</evidence>
<evidence type="ECO:0000313" key="9">
    <source>
        <dbReference type="EMBL" id="WNQ13360.1"/>
    </source>
</evidence>
<dbReference type="InterPro" id="IPR036259">
    <property type="entry name" value="MFS_trans_sf"/>
</dbReference>
<evidence type="ECO:0000256" key="2">
    <source>
        <dbReference type="ARBA" id="ARBA00022448"/>
    </source>
</evidence>
<protein>
    <submittedName>
        <fullName evidence="9">MFS transporter</fullName>
    </submittedName>
</protein>
<dbReference type="AlphaFoldDB" id="A0AA96RFA0"/>
<evidence type="ECO:0000256" key="1">
    <source>
        <dbReference type="ARBA" id="ARBA00004651"/>
    </source>
</evidence>
<dbReference type="RefSeq" id="WP_315607140.1">
    <property type="nucleotide sequence ID" value="NZ_CP130318.1"/>
</dbReference>
<name>A0AA96RFA0_9BACL</name>
<evidence type="ECO:0000256" key="6">
    <source>
        <dbReference type="ARBA" id="ARBA00023136"/>
    </source>
</evidence>
<evidence type="ECO:0000256" key="4">
    <source>
        <dbReference type="ARBA" id="ARBA00022692"/>
    </source>
</evidence>
<proteinExistence type="predicted"/>
<evidence type="ECO:0000256" key="7">
    <source>
        <dbReference type="SAM" id="Phobius"/>
    </source>
</evidence>
<gene>
    <name evidence="9" type="ORF">MJA45_10145</name>
</gene>
<evidence type="ECO:0000256" key="3">
    <source>
        <dbReference type="ARBA" id="ARBA00022475"/>
    </source>
</evidence>
<feature type="transmembrane region" description="Helical" evidence="7">
    <location>
        <begin position="82"/>
        <end position="100"/>
    </location>
</feature>
<dbReference type="SUPFAM" id="SSF103473">
    <property type="entry name" value="MFS general substrate transporter"/>
    <property type="match status" value="1"/>
</dbReference>
<feature type="transmembrane region" description="Helical" evidence="7">
    <location>
        <begin position="20"/>
        <end position="42"/>
    </location>
</feature>